<feature type="region of interest" description="Disordered" evidence="1">
    <location>
        <begin position="10"/>
        <end position="81"/>
    </location>
</feature>
<dbReference type="GO" id="GO:0045944">
    <property type="term" value="P:positive regulation of transcription by RNA polymerase II"/>
    <property type="evidence" value="ECO:0007669"/>
    <property type="project" value="TreeGrafter"/>
</dbReference>
<evidence type="ECO:0000313" key="2">
    <source>
        <dbReference type="Ensembl" id="ENSPMRP00000026926.1"/>
    </source>
</evidence>
<dbReference type="PANTHER" id="PTHR15510">
    <property type="entry name" value="SPERM-ASSOCIATED ANTIGEN 8"/>
    <property type="match status" value="1"/>
</dbReference>
<proteinExistence type="predicted"/>
<feature type="compositionally biased region" description="Polar residues" evidence="1">
    <location>
        <begin position="25"/>
        <end position="38"/>
    </location>
</feature>
<dbReference type="Pfam" id="PF22584">
    <property type="entry name" value="CFAP143"/>
    <property type="match status" value="1"/>
</dbReference>
<reference evidence="2" key="3">
    <citation type="submission" date="2025-09" db="UniProtKB">
        <authorList>
            <consortium name="Ensembl"/>
        </authorList>
    </citation>
    <scope>IDENTIFICATION</scope>
</reference>
<dbReference type="AlphaFoldDB" id="A0A670JR92"/>
<dbReference type="GO" id="GO:0005879">
    <property type="term" value="C:axonemal microtubule"/>
    <property type="evidence" value="ECO:0007669"/>
    <property type="project" value="Ensembl"/>
</dbReference>
<gene>
    <name evidence="2" type="primary">SPAG8</name>
</gene>
<dbReference type="GO" id="GO:0008017">
    <property type="term" value="F:microtubule binding"/>
    <property type="evidence" value="ECO:0007669"/>
    <property type="project" value="InterPro"/>
</dbReference>
<evidence type="ECO:0000313" key="3">
    <source>
        <dbReference type="Proteomes" id="UP000472272"/>
    </source>
</evidence>
<reference evidence="2" key="2">
    <citation type="submission" date="2025-08" db="UniProtKB">
        <authorList>
            <consortium name="Ensembl"/>
        </authorList>
    </citation>
    <scope>IDENTIFICATION</scope>
</reference>
<organism evidence="2 3">
    <name type="scientific">Podarcis muralis</name>
    <name type="common">Wall lizard</name>
    <name type="synonym">Lacerta muralis</name>
    <dbReference type="NCBI Taxonomy" id="64176"/>
    <lineage>
        <taxon>Eukaryota</taxon>
        <taxon>Metazoa</taxon>
        <taxon>Chordata</taxon>
        <taxon>Craniata</taxon>
        <taxon>Vertebrata</taxon>
        <taxon>Euteleostomi</taxon>
        <taxon>Lepidosauria</taxon>
        <taxon>Squamata</taxon>
        <taxon>Bifurcata</taxon>
        <taxon>Unidentata</taxon>
        <taxon>Episquamata</taxon>
        <taxon>Laterata</taxon>
        <taxon>Lacertibaenia</taxon>
        <taxon>Lacertidae</taxon>
        <taxon>Podarcis</taxon>
    </lineage>
</organism>
<dbReference type="PANTHER" id="PTHR15510:SF5">
    <property type="entry name" value="SPERM-ASSOCIATED ANTIGEN 8"/>
    <property type="match status" value="1"/>
</dbReference>
<protein>
    <submittedName>
        <fullName evidence="2">Sperm associated antigen 8</fullName>
    </submittedName>
</protein>
<dbReference type="GeneTree" id="ENSGT00640000091617"/>
<name>A0A670JR92_PODMU</name>
<feature type="compositionally biased region" description="Low complexity" evidence="1">
    <location>
        <begin position="71"/>
        <end position="81"/>
    </location>
</feature>
<evidence type="ECO:0000256" key="1">
    <source>
        <dbReference type="SAM" id="MobiDB-lite"/>
    </source>
</evidence>
<dbReference type="GO" id="GO:0005829">
    <property type="term" value="C:cytosol"/>
    <property type="evidence" value="ECO:0007669"/>
    <property type="project" value="Ensembl"/>
</dbReference>
<accession>A0A670JR92</accession>
<sequence>MRAFPAVAAWPMGALRRRRHGSGQLGPQSVSGVSATTSPDPPPRAAPVGGMEAEGGSLAPALQGPPAPSDGEAAVPPGPEAPCCVAEPPLCPGEEGQEAAAVYGPKEMLPEDPPVVVRTPAYSVELPPCHGVPGPTLGELPATEQEAIPVIPLEPMRELPIRGKCLIYNWQEERATNDLDRVPCPEWGTEASFYRHGHRGLLTQQFLAGLSSTTTMKDAYRRPWRTGLPIRGQREAMLEWLLYQKHSKELKEEEDDGPPCGPMDTISTTHDHFRKEGFVSVAPAPTKPHDYRLEQPQTFWLEHCRQVPGVSNIRTGDTPFKKCATFTTPTTEYLDQPLPYGPENYPKL</sequence>
<dbReference type="GO" id="GO:0005654">
    <property type="term" value="C:nucleoplasm"/>
    <property type="evidence" value="ECO:0007669"/>
    <property type="project" value="Ensembl"/>
</dbReference>
<reference evidence="2 3" key="1">
    <citation type="journal article" date="2019" name="Proc. Natl. Acad. Sci. U.S.A.">
        <title>Regulatory changes in pterin and carotenoid genes underlie balanced color polymorphisms in the wall lizard.</title>
        <authorList>
            <person name="Andrade P."/>
            <person name="Pinho C."/>
            <person name="Perez I de Lanuza G."/>
            <person name="Afonso S."/>
            <person name="Brejcha J."/>
            <person name="Rubin C.J."/>
            <person name="Wallerman O."/>
            <person name="Pereira P."/>
            <person name="Sabatino S.J."/>
            <person name="Bellati A."/>
            <person name="Pellitteri-Rosa D."/>
            <person name="Bosakova Z."/>
            <person name="Bunikis I."/>
            <person name="Carretero M.A."/>
            <person name="Feiner N."/>
            <person name="Marsik P."/>
            <person name="Pauperio F."/>
            <person name="Salvi D."/>
            <person name="Soler L."/>
            <person name="While G.M."/>
            <person name="Uller T."/>
            <person name="Font E."/>
            <person name="Andersson L."/>
            <person name="Carneiro M."/>
        </authorList>
    </citation>
    <scope>NUCLEOTIDE SEQUENCE</scope>
</reference>
<dbReference type="InterPro" id="IPR026124">
    <property type="entry name" value="Sperm-assoc_Ag8"/>
</dbReference>
<keyword evidence="3" id="KW-1185">Reference proteome</keyword>
<dbReference type="Proteomes" id="UP000472272">
    <property type="component" value="Chromosome 11"/>
</dbReference>
<dbReference type="OMA" id="PFRKCAT"/>
<dbReference type="Ensembl" id="ENSPMRT00000028568.1">
    <property type="protein sequence ID" value="ENSPMRP00000026926.1"/>
    <property type="gene ID" value="ENSPMRG00000017394.1"/>
</dbReference>